<keyword evidence="2 5" id="KW-0132">Cell division</keyword>
<evidence type="ECO:0000256" key="2">
    <source>
        <dbReference type="ARBA" id="ARBA00022618"/>
    </source>
</evidence>
<dbReference type="Proteomes" id="UP000075880">
    <property type="component" value="Unassembled WGS sequence"/>
</dbReference>
<evidence type="ECO:0000256" key="1">
    <source>
        <dbReference type="ARBA" id="ARBA00007782"/>
    </source>
</evidence>
<comment type="similarity">
    <text evidence="1 5">Belongs to the CKS family.</text>
</comment>
<dbReference type="GO" id="GO:0016538">
    <property type="term" value="F:cyclin-dependent protein serine/threonine kinase regulator activity"/>
    <property type="evidence" value="ECO:0007669"/>
    <property type="project" value="InterPro"/>
</dbReference>
<evidence type="ECO:0000256" key="5">
    <source>
        <dbReference type="RuleBase" id="RU311113"/>
    </source>
</evidence>
<dbReference type="Pfam" id="PF01111">
    <property type="entry name" value="CKS"/>
    <property type="match status" value="1"/>
</dbReference>
<sequence>MSNQEQKADSVNPPGIIYSKSYYDDVYEYRHVIIPQAMGALVPKNHLMTAAEWRSFGVQLSSDWEIYMLHRPEPNVLLFRRPRNDRPENP</sequence>
<keyword evidence="7" id="KW-1185">Reference proteome</keyword>
<dbReference type="InterPro" id="IPR036858">
    <property type="entry name" value="Cyclin-dep_kinase_reg-sub_sf"/>
</dbReference>
<comment type="function">
    <text evidence="5">Binds to the catalytic subunit of the cyclin dependent kinases and is essential for their biological function.</text>
</comment>
<evidence type="ECO:0000313" key="6">
    <source>
        <dbReference type="EnsemblMetazoa" id="ENSAATROPP015032"/>
    </source>
</evidence>
<dbReference type="PRINTS" id="PR00296">
    <property type="entry name" value="CYCLINKINASE"/>
</dbReference>
<dbReference type="SUPFAM" id="SSF55637">
    <property type="entry name" value="Cell cycle regulatory proteins"/>
    <property type="match status" value="1"/>
</dbReference>
<reference evidence="6" key="1">
    <citation type="submission" date="2024-04" db="UniProtKB">
        <authorList>
            <consortium name="EnsemblMetazoa"/>
        </authorList>
    </citation>
    <scope>IDENTIFICATION</scope>
    <source>
        <strain evidence="6">EBRO</strain>
    </source>
</reference>
<evidence type="ECO:0000256" key="4">
    <source>
        <dbReference type="ARBA" id="ARBA00068939"/>
    </source>
</evidence>
<dbReference type="FunFam" id="3.30.170.10:FF:000001">
    <property type="entry name" value="Cyclin-dependent kinases regulatory subunit"/>
    <property type="match status" value="1"/>
</dbReference>
<organism evidence="6 7">
    <name type="scientific">Anopheles atroparvus</name>
    <name type="common">European mosquito</name>
    <dbReference type="NCBI Taxonomy" id="41427"/>
    <lineage>
        <taxon>Eukaryota</taxon>
        <taxon>Metazoa</taxon>
        <taxon>Ecdysozoa</taxon>
        <taxon>Arthropoda</taxon>
        <taxon>Hexapoda</taxon>
        <taxon>Insecta</taxon>
        <taxon>Pterygota</taxon>
        <taxon>Neoptera</taxon>
        <taxon>Endopterygota</taxon>
        <taxon>Diptera</taxon>
        <taxon>Nematocera</taxon>
        <taxon>Culicoidea</taxon>
        <taxon>Culicidae</taxon>
        <taxon>Anophelinae</taxon>
        <taxon>Anopheles</taxon>
    </lineage>
</organism>
<dbReference type="AlphaFoldDB" id="A0AAG5DUE0"/>
<dbReference type="InterPro" id="IPR000789">
    <property type="entry name" value="Cyclin-dep_kinase_reg-sub"/>
</dbReference>
<name>A0AAG5DUE0_ANOAO</name>
<protein>
    <recommendedName>
        <fullName evidence="4 5">Cyclin-dependent kinases regulatory subunit</fullName>
    </recommendedName>
</protein>
<dbReference type="SMART" id="SM01084">
    <property type="entry name" value="CKS"/>
    <property type="match status" value="1"/>
</dbReference>
<dbReference type="Gene3D" id="3.30.170.10">
    <property type="entry name" value="Cyclin-dependent kinase, regulatory subunit"/>
    <property type="match status" value="1"/>
</dbReference>
<dbReference type="PANTHER" id="PTHR23415">
    <property type="entry name" value="CYCLIN-DEPENDENT KINASES REGULATORY SUBUNIT/60S RIBOSOME SUBUNIT BIOGENESIS PROTEIN NIP7"/>
    <property type="match status" value="1"/>
</dbReference>
<dbReference type="GO" id="GO:0051301">
    <property type="term" value="P:cell division"/>
    <property type="evidence" value="ECO:0007669"/>
    <property type="project" value="UniProtKB-UniRule"/>
</dbReference>
<accession>A0AAG5DUE0</accession>
<evidence type="ECO:0000313" key="7">
    <source>
        <dbReference type="Proteomes" id="UP000075880"/>
    </source>
</evidence>
<dbReference type="EnsemblMetazoa" id="ENSAATROPT017051">
    <property type="protein sequence ID" value="ENSAATROPP015032"/>
    <property type="gene ID" value="ENSAATROPG013959"/>
</dbReference>
<keyword evidence="3 5" id="KW-0131">Cell cycle</keyword>
<proteinExistence type="inferred from homology"/>
<evidence type="ECO:0000256" key="3">
    <source>
        <dbReference type="ARBA" id="ARBA00023306"/>
    </source>
</evidence>